<accession>A0A392PM07</accession>
<keyword evidence="2" id="KW-1185">Reference proteome</keyword>
<dbReference type="Gene3D" id="2.40.50.140">
    <property type="entry name" value="Nucleic acid-binding proteins"/>
    <property type="match status" value="1"/>
</dbReference>
<dbReference type="AlphaFoldDB" id="A0A392PM07"/>
<evidence type="ECO:0000313" key="2">
    <source>
        <dbReference type="Proteomes" id="UP000265520"/>
    </source>
</evidence>
<feature type="non-terminal residue" evidence="1">
    <location>
        <position position="145"/>
    </location>
</feature>
<name>A0A392PM07_9FABA</name>
<comment type="caution">
    <text evidence="1">The sequence shown here is derived from an EMBL/GenBank/DDBJ whole genome shotgun (WGS) entry which is preliminary data.</text>
</comment>
<organism evidence="1 2">
    <name type="scientific">Trifolium medium</name>
    <dbReference type="NCBI Taxonomy" id="97028"/>
    <lineage>
        <taxon>Eukaryota</taxon>
        <taxon>Viridiplantae</taxon>
        <taxon>Streptophyta</taxon>
        <taxon>Embryophyta</taxon>
        <taxon>Tracheophyta</taxon>
        <taxon>Spermatophyta</taxon>
        <taxon>Magnoliopsida</taxon>
        <taxon>eudicotyledons</taxon>
        <taxon>Gunneridae</taxon>
        <taxon>Pentapetalae</taxon>
        <taxon>rosids</taxon>
        <taxon>fabids</taxon>
        <taxon>Fabales</taxon>
        <taxon>Fabaceae</taxon>
        <taxon>Papilionoideae</taxon>
        <taxon>50 kb inversion clade</taxon>
        <taxon>NPAAA clade</taxon>
        <taxon>Hologalegina</taxon>
        <taxon>IRL clade</taxon>
        <taxon>Trifolieae</taxon>
        <taxon>Trifolium</taxon>
    </lineage>
</organism>
<dbReference type="Proteomes" id="UP000265520">
    <property type="component" value="Unassembled WGS sequence"/>
</dbReference>
<dbReference type="InterPro" id="IPR012340">
    <property type="entry name" value="NA-bd_OB-fold"/>
</dbReference>
<dbReference type="EMBL" id="LXQA010082068">
    <property type="protein sequence ID" value="MCI11925.1"/>
    <property type="molecule type" value="Genomic_DNA"/>
</dbReference>
<sequence length="145" mass="15905">MSNCRFRVKIEVSDGDATCVFVLFDTDMSYTMEKSCAHFVGQTKVSNGGSNPAEFECLVGKKMLCTIEKGLKQTIISDGTFRPISQSIDVDSDSSFDDVDVVEDSQPLSFMKDIIVTPATRGKNFTDDESVTSTVKRNLSEAFDG</sequence>
<proteinExistence type="predicted"/>
<evidence type="ECO:0000313" key="1">
    <source>
        <dbReference type="EMBL" id="MCI11925.1"/>
    </source>
</evidence>
<reference evidence="1 2" key="1">
    <citation type="journal article" date="2018" name="Front. Plant Sci.">
        <title>Red Clover (Trifolium pratense) and Zigzag Clover (T. medium) - A Picture of Genomic Similarities and Differences.</title>
        <authorList>
            <person name="Dluhosova J."/>
            <person name="Istvanek J."/>
            <person name="Nedelnik J."/>
            <person name="Repkova J."/>
        </authorList>
    </citation>
    <scope>NUCLEOTIDE SEQUENCE [LARGE SCALE GENOMIC DNA]</scope>
    <source>
        <strain evidence="2">cv. 10/8</strain>
        <tissue evidence="1">Leaf</tissue>
    </source>
</reference>
<protein>
    <submittedName>
        <fullName evidence="1">Replication factor A protein</fullName>
    </submittedName>
</protein>